<organism evidence="1 2">
    <name type="scientific">Geodermatophilus maliterrae</name>
    <dbReference type="NCBI Taxonomy" id="3162531"/>
    <lineage>
        <taxon>Bacteria</taxon>
        <taxon>Bacillati</taxon>
        <taxon>Actinomycetota</taxon>
        <taxon>Actinomycetes</taxon>
        <taxon>Geodermatophilales</taxon>
        <taxon>Geodermatophilaceae</taxon>
        <taxon>Geodermatophilus</taxon>
    </lineage>
</organism>
<sequence>MNRNHPGRVLAIGMDAAESTLVRSLIESGDLPALAALLDQGTWSRVTGPAEYSSGAVWPSFWSGRLACDHGLYGLWNWDPAAMGMTYSDPSGIPAFWESLTREGATVGVLDVPFAPLVGVTDGFEVAEWGPHDRVKGRVRVSPASLADVVAEEVPPHPFAHPLARPPFEPAQVPDFLEQCLAGVRQRGDLALRLVTRTQPDVTVVVFPESHHGGHFLWHTVQPDLSMFGDLPRSAFPDKTLVDVYREIDRQIGRLVEATGPDTTVLVFALHGMEPARGVPTLLEPLLDELGLASRAVEGERRRSTVSALKARIPKPLRDLYWRSIPQSTRSQWGRAAVLPSYDWSRTRAFALPIEHEGHIRINLAGREAQGIVPPEEYAETCEQIEKALLALSTVDGRPVTRRVIRPPRGSHPGGLPDVVVHWDPAVFESRVQLDSGETWCMRREQSGQHALDGFFLTNAPQLTGADDGTVAAEEIHQLIAAALQR</sequence>
<keyword evidence="2" id="KW-1185">Reference proteome</keyword>
<dbReference type="Gene3D" id="3.40.720.10">
    <property type="entry name" value="Alkaline Phosphatase, subunit A"/>
    <property type="match status" value="1"/>
</dbReference>
<evidence type="ECO:0000313" key="2">
    <source>
        <dbReference type="Proteomes" id="UP001560045"/>
    </source>
</evidence>
<dbReference type="EMBL" id="JBFNXQ010000037">
    <property type="protein sequence ID" value="MEX5719308.1"/>
    <property type="molecule type" value="Genomic_DNA"/>
</dbReference>
<dbReference type="InterPro" id="IPR017850">
    <property type="entry name" value="Alkaline_phosphatase_core_sf"/>
</dbReference>
<dbReference type="RefSeq" id="WP_369207015.1">
    <property type="nucleotide sequence ID" value="NZ_JBFNXQ010000037.1"/>
</dbReference>
<proteinExistence type="predicted"/>
<reference evidence="1 2" key="1">
    <citation type="submission" date="2024-06" db="EMBL/GenBank/DDBJ databases">
        <title>Draft genome sequence of Geodermatophilus badlandi, a novel member of the Geodermatophilaceae isolated from badland sedimentary rocks in the Red desert, Wyoming, USA.</title>
        <authorList>
            <person name="Ben Tekaya S."/>
            <person name="Nouioui I."/>
            <person name="Flores G.M."/>
            <person name="Shaal M.N."/>
            <person name="Bredoire F."/>
            <person name="Basile F."/>
            <person name="Van Diepen L."/>
            <person name="Ward N.L."/>
        </authorList>
    </citation>
    <scope>NUCLEOTIDE SEQUENCE [LARGE SCALE GENOMIC DNA]</scope>
    <source>
        <strain evidence="1 2">WL48A</strain>
    </source>
</reference>
<gene>
    <name evidence="1" type="ORF">ABQ292_13135</name>
</gene>
<evidence type="ECO:0000313" key="1">
    <source>
        <dbReference type="EMBL" id="MEX5719308.1"/>
    </source>
</evidence>
<dbReference type="Pfam" id="PF01663">
    <property type="entry name" value="Phosphodiest"/>
    <property type="match status" value="1"/>
</dbReference>
<accession>A0ABV3XFF2</accession>
<comment type="caution">
    <text evidence="1">The sequence shown here is derived from an EMBL/GenBank/DDBJ whole genome shotgun (WGS) entry which is preliminary data.</text>
</comment>
<dbReference type="Proteomes" id="UP001560045">
    <property type="component" value="Unassembled WGS sequence"/>
</dbReference>
<protein>
    <submittedName>
        <fullName evidence="1">Alkaline phosphatase family protein</fullName>
    </submittedName>
</protein>
<name>A0ABV3XFF2_9ACTN</name>
<dbReference type="InterPro" id="IPR002591">
    <property type="entry name" value="Phosphodiest/P_Trfase"/>
</dbReference>
<dbReference type="SUPFAM" id="SSF53649">
    <property type="entry name" value="Alkaline phosphatase-like"/>
    <property type="match status" value="1"/>
</dbReference>